<name>A0A1H3BEW0_THIRO</name>
<feature type="domain" description="PPM-type phosphatase" evidence="1">
    <location>
        <begin position="29"/>
        <end position="261"/>
    </location>
</feature>
<accession>A0A1H3BEW0</accession>
<dbReference type="RefSeq" id="WP_093036490.1">
    <property type="nucleotide sequence ID" value="NZ_FNNZ01000024.1"/>
</dbReference>
<reference evidence="3" key="1">
    <citation type="submission" date="2016-10" db="EMBL/GenBank/DDBJ databases">
        <authorList>
            <person name="Varghese N."/>
            <person name="Submissions S."/>
        </authorList>
    </citation>
    <scope>NUCLEOTIDE SEQUENCE [LARGE SCALE GENOMIC DNA]</scope>
    <source>
        <strain evidence="3">DSM 217</strain>
    </source>
</reference>
<dbReference type="SMART" id="SM00332">
    <property type="entry name" value="PP2Cc"/>
    <property type="match status" value="1"/>
</dbReference>
<gene>
    <name evidence="2" type="ORF">SAMN05421783_12464</name>
</gene>
<dbReference type="STRING" id="1058.SAMN05421783_12464"/>
<dbReference type="InterPro" id="IPR001932">
    <property type="entry name" value="PPM-type_phosphatase-like_dom"/>
</dbReference>
<organism evidence="2 3">
    <name type="scientific">Thiocapsa roseopersicina</name>
    <dbReference type="NCBI Taxonomy" id="1058"/>
    <lineage>
        <taxon>Bacteria</taxon>
        <taxon>Pseudomonadati</taxon>
        <taxon>Pseudomonadota</taxon>
        <taxon>Gammaproteobacteria</taxon>
        <taxon>Chromatiales</taxon>
        <taxon>Chromatiaceae</taxon>
        <taxon>Thiocapsa</taxon>
    </lineage>
</organism>
<evidence type="ECO:0000313" key="3">
    <source>
        <dbReference type="Proteomes" id="UP000198816"/>
    </source>
</evidence>
<keyword evidence="3" id="KW-1185">Reference proteome</keyword>
<evidence type="ECO:0000313" key="2">
    <source>
        <dbReference type="EMBL" id="SDX40483.1"/>
    </source>
</evidence>
<proteinExistence type="predicted"/>
<dbReference type="EMBL" id="FNNZ01000024">
    <property type="protein sequence ID" value="SDX40483.1"/>
    <property type="molecule type" value="Genomic_DNA"/>
</dbReference>
<protein>
    <submittedName>
        <fullName evidence="2">Serine/threonine protein phosphatase PrpC</fullName>
    </submittedName>
</protein>
<dbReference type="SUPFAM" id="SSF81606">
    <property type="entry name" value="PP2C-like"/>
    <property type="match status" value="1"/>
</dbReference>
<dbReference type="Gene3D" id="3.60.40.10">
    <property type="entry name" value="PPM-type phosphatase domain"/>
    <property type="match status" value="1"/>
</dbReference>
<dbReference type="SMART" id="SM00331">
    <property type="entry name" value="PP2C_SIG"/>
    <property type="match status" value="1"/>
</dbReference>
<dbReference type="PROSITE" id="PS51746">
    <property type="entry name" value="PPM_2"/>
    <property type="match status" value="1"/>
</dbReference>
<dbReference type="Proteomes" id="UP000198816">
    <property type="component" value="Unassembled WGS sequence"/>
</dbReference>
<evidence type="ECO:0000259" key="1">
    <source>
        <dbReference type="PROSITE" id="PS51746"/>
    </source>
</evidence>
<dbReference type="InterPro" id="IPR036457">
    <property type="entry name" value="PPM-type-like_dom_sf"/>
</dbReference>
<dbReference type="OrthoDB" id="9801841at2"/>
<sequence length="267" mass="29307">MNAATQLAFAQHRGLRAGSQQDALLVAGEIHQASNLAVRHLACDSVDGLCAVADGVAISPYPQRASRTVLEALCGIGPQHDDLLQDGWIGPRLIRRHVHPALCRALAGDRRTRGSACTLAMLQWRAGRFSVLNVGDSRVYRIDREGRWQQLSRDHTYFQSMVERGEIAADQYVGQLYQDLEHMLGADEAEDDFAIHWRPGDWTPEETFLICTDGLHDTLGQDALEALFRTERPLDAQAAVFLDAVLEAGAPDNVSLILGRMANTGTA</sequence>
<dbReference type="Pfam" id="PF13672">
    <property type="entry name" value="PP2C_2"/>
    <property type="match status" value="1"/>
</dbReference>
<dbReference type="AlphaFoldDB" id="A0A1H3BEW0"/>